<dbReference type="AlphaFoldDB" id="A0A2T4CCH5"/>
<gene>
    <name evidence="2" type="ORF">M440DRAFT_1164337</name>
</gene>
<feature type="compositionally biased region" description="Basic residues" evidence="1">
    <location>
        <begin position="75"/>
        <end position="89"/>
    </location>
</feature>
<sequence length="97" mass="10327">MLSNRIPRGWTRPSQSRGIDSISSSPTNPTSQRNLISDMTGSSGLLRGQSTAGVVQLIILPSAAASQMASPGQKPQRRGSARRCKHATTKHPTSIDM</sequence>
<dbReference type="EMBL" id="KZ679128">
    <property type="protein sequence ID" value="PTB79246.1"/>
    <property type="molecule type" value="Genomic_DNA"/>
</dbReference>
<evidence type="ECO:0000313" key="2">
    <source>
        <dbReference type="EMBL" id="PTB79246.1"/>
    </source>
</evidence>
<feature type="region of interest" description="Disordered" evidence="1">
    <location>
        <begin position="1"/>
        <end position="46"/>
    </location>
</feature>
<protein>
    <submittedName>
        <fullName evidence="2">Uncharacterized protein</fullName>
    </submittedName>
</protein>
<name>A0A2T4CCH5_TRILO</name>
<feature type="region of interest" description="Disordered" evidence="1">
    <location>
        <begin position="63"/>
        <end position="97"/>
    </location>
</feature>
<feature type="compositionally biased region" description="Low complexity" evidence="1">
    <location>
        <begin position="14"/>
        <end position="25"/>
    </location>
</feature>
<evidence type="ECO:0000256" key="1">
    <source>
        <dbReference type="SAM" id="MobiDB-lite"/>
    </source>
</evidence>
<dbReference type="Proteomes" id="UP000240760">
    <property type="component" value="Unassembled WGS sequence"/>
</dbReference>
<accession>A0A2T4CCH5</accession>
<proteinExistence type="predicted"/>
<evidence type="ECO:0000313" key="3">
    <source>
        <dbReference type="Proteomes" id="UP000240760"/>
    </source>
</evidence>
<organism evidence="2 3">
    <name type="scientific">Trichoderma longibrachiatum ATCC 18648</name>
    <dbReference type="NCBI Taxonomy" id="983965"/>
    <lineage>
        <taxon>Eukaryota</taxon>
        <taxon>Fungi</taxon>
        <taxon>Dikarya</taxon>
        <taxon>Ascomycota</taxon>
        <taxon>Pezizomycotina</taxon>
        <taxon>Sordariomycetes</taxon>
        <taxon>Hypocreomycetidae</taxon>
        <taxon>Hypocreales</taxon>
        <taxon>Hypocreaceae</taxon>
        <taxon>Trichoderma</taxon>
    </lineage>
</organism>
<keyword evidence="3" id="KW-1185">Reference proteome</keyword>
<reference evidence="2 3" key="1">
    <citation type="submission" date="2016-07" db="EMBL/GenBank/DDBJ databases">
        <title>Multiple horizontal gene transfer events from other fungi enriched the ability of initially mycotrophic Trichoderma (Ascomycota) to feed on dead plant biomass.</title>
        <authorList>
            <consortium name="DOE Joint Genome Institute"/>
            <person name="Aerts A."/>
            <person name="Atanasova L."/>
            <person name="Chenthamara K."/>
            <person name="Zhang J."/>
            <person name="Grujic M."/>
            <person name="Henrissat B."/>
            <person name="Kuo A."/>
            <person name="Salamov A."/>
            <person name="Lipzen A."/>
            <person name="Labutti K."/>
            <person name="Barry K."/>
            <person name="Miao Y."/>
            <person name="Rahimi M.J."/>
            <person name="Shen Q."/>
            <person name="Grigoriev I.V."/>
            <person name="Kubicek C.P."/>
            <person name="Druzhinina I.S."/>
        </authorList>
    </citation>
    <scope>NUCLEOTIDE SEQUENCE [LARGE SCALE GENOMIC DNA]</scope>
    <source>
        <strain evidence="2 3">ATCC 18648</strain>
    </source>
</reference>
<feature type="compositionally biased region" description="Polar residues" evidence="1">
    <location>
        <begin position="26"/>
        <end position="46"/>
    </location>
</feature>